<reference evidence="2" key="1">
    <citation type="journal article" date="2023" name="bioRxiv">
        <title>Improved chromosome-level genome assembly for marigold (Tagetes erecta).</title>
        <authorList>
            <person name="Jiang F."/>
            <person name="Yuan L."/>
            <person name="Wang S."/>
            <person name="Wang H."/>
            <person name="Xu D."/>
            <person name="Wang A."/>
            <person name="Fan W."/>
        </authorList>
    </citation>
    <scope>NUCLEOTIDE SEQUENCE</scope>
    <source>
        <strain evidence="2">WSJ</strain>
        <tissue evidence="2">Leaf</tissue>
    </source>
</reference>
<keyword evidence="1" id="KW-0812">Transmembrane</keyword>
<sequence>MYKKQVLEAIHLLHSHSYEIQHFYLCVVKMAFCTLYLVFIIVDKFSFSLNSNHIDMTIDQYSVLSCYGDAVSDKALMPLF</sequence>
<dbReference type="Proteomes" id="UP001229421">
    <property type="component" value="Unassembled WGS sequence"/>
</dbReference>
<organism evidence="2 3">
    <name type="scientific">Tagetes erecta</name>
    <name type="common">African marigold</name>
    <dbReference type="NCBI Taxonomy" id="13708"/>
    <lineage>
        <taxon>Eukaryota</taxon>
        <taxon>Viridiplantae</taxon>
        <taxon>Streptophyta</taxon>
        <taxon>Embryophyta</taxon>
        <taxon>Tracheophyta</taxon>
        <taxon>Spermatophyta</taxon>
        <taxon>Magnoliopsida</taxon>
        <taxon>eudicotyledons</taxon>
        <taxon>Gunneridae</taxon>
        <taxon>Pentapetalae</taxon>
        <taxon>asterids</taxon>
        <taxon>campanulids</taxon>
        <taxon>Asterales</taxon>
        <taxon>Asteraceae</taxon>
        <taxon>Asteroideae</taxon>
        <taxon>Heliantheae alliance</taxon>
        <taxon>Tageteae</taxon>
        <taxon>Tagetes</taxon>
    </lineage>
</organism>
<evidence type="ECO:0000313" key="3">
    <source>
        <dbReference type="Proteomes" id="UP001229421"/>
    </source>
</evidence>
<dbReference type="AlphaFoldDB" id="A0AAD8KC89"/>
<keyword evidence="1" id="KW-0472">Membrane</keyword>
<evidence type="ECO:0000256" key="1">
    <source>
        <dbReference type="SAM" id="Phobius"/>
    </source>
</evidence>
<gene>
    <name evidence="2" type="ORF">QVD17_21698</name>
</gene>
<evidence type="ECO:0000313" key="2">
    <source>
        <dbReference type="EMBL" id="KAK1420254.1"/>
    </source>
</evidence>
<protein>
    <submittedName>
        <fullName evidence="2">Uncharacterized protein</fullName>
    </submittedName>
</protein>
<keyword evidence="3" id="KW-1185">Reference proteome</keyword>
<proteinExistence type="predicted"/>
<feature type="transmembrane region" description="Helical" evidence="1">
    <location>
        <begin position="20"/>
        <end position="42"/>
    </location>
</feature>
<keyword evidence="1" id="KW-1133">Transmembrane helix</keyword>
<dbReference type="EMBL" id="JAUHHV010000006">
    <property type="protein sequence ID" value="KAK1420254.1"/>
    <property type="molecule type" value="Genomic_DNA"/>
</dbReference>
<name>A0AAD8KC89_TARER</name>
<accession>A0AAD8KC89</accession>
<comment type="caution">
    <text evidence="2">The sequence shown here is derived from an EMBL/GenBank/DDBJ whole genome shotgun (WGS) entry which is preliminary data.</text>
</comment>